<dbReference type="InterPro" id="IPR003718">
    <property type="entry name" value="OsmC/Ohr_fam"/>
</dbReference>
<name>A0A151A9P0_9EURY</name>
<dbReference type="InterPro" id="IPR036102">
    <property type="entry name" value="OsmC/Ohrsf"/>
</dbReference>
<dbReference type="Pfam" id="PF02566">
    <property type="entry name" value="OsmC"/>
    <property type="match status" value="1"/>
</dbReference>
<proteinExistence type="predicted"/>
<dbReference type="RefSeq" id="WP_066384761.1">
    <property type="nucleotide sequence ID" value="NZ_LTAZ01000013.1"/>
</dbReference>
<evidence type="ECO:0000313" key="2">
    <source>
        <dbReference type="Proteomes" id="UP000075321"/>
    </source>
</evidence>
<dbReference type="Gene3D" id="3.30.300.20">
    <property type="match status" value="1"/>
</dbReference>
<accession>A0A151A9P0</accession>
<dbReference type="EMBL" id="LTAZ01000013">
    <property type="protein sequence ID" value="KYH24323.1"/>
    <property type="molecule type" value="Genomic_DNA"/>
</dbReference>
<gene>
    <name evidence="1" type="ORF">HAPAU_33060</name>
</gene>
<dbReference type="InterPro" id="IPR015946">
    <property type="entry name" value="KH_dom-like_a/b"/>
</dbReference>
<reference evidence="1 2" key="1">
    <citation type="submission" date="2016-02" db="EMBL/GenBank/DDBJ databases">
        <title>Genome sequence of Halalkalicoccus paucihalophilus DSM 24557.</title>
        <authorList>
            <person name="Poehlein A."/>
            <person name="Daniel R."/>
        </authorList>
    </citation>
    <scope>NUCLEOTIDE SEQUENCE [LARGE SCALE GENOMIC DNA]</scope>
    <source>
        <strain evidence="1 2">DSM 24557</strain>
    </source>
</reference>
<dbReference type="AlphaFoldDB" id="A0A151A9P0"/>
<dbReference type="Proteomes" id="UP000075321">
    <property type="component" value="Unassembled WGS sequence"/>
</dbReference>
<sequence length="202" mass="21706">MTNEQRITHGVDIDKFGAFADYAAANPNEVQLGLGARSTYEGTCAHSLATMDAYTLETETIERETREYTIPYGGWKEVLDAGGWVGATDRMEPIEVALSALASCINVGITINALANGVDIEELQTHVQTDFDPAVLFGLADLDESASVFENTTAEVEITGKNLDAEQIDAWAQRAPVYALVSLAQEIDLTVNATTTEVAADD</sequence>
<protein>
    <submittedName>
        <fullName evidence="1">OsmC-like protein</fullName>
    </submittedName>
</protein>
<dbReference type="OrthoDB" id="260720at2157"/>
<evidence type="ECO:0000313" key="1">
    <source>
        <dbReference type="EMBL" id="KYH24323.1"/>
    </source>
</evidence>
<keyword evidence="2" id="KW-1185">Reference proteome</keyword>
<organism evidence="1 2">
    <name type="scientific">Halalkalicoccus paucihalophilus</name>
    <dbReference type="NCBI Taxonomy" id="1008153"/>
    <lineage>
        <taxon>Archaea</taxon>
        <taxon>Methanobacteriati</taxon>
        <taxon>Methanobacteriota</taxon>
        <taxon>Stenosarchaea group</taxon>
        <taxon>Halobacteria</taxon>
        <taxon>Halobacteriales</taxon>
        <taxon>Halococcaceae</taxon>
        <taxon>Halalkalicoccus</taxon>
    </lineage>
</organism>
<dbReference type="SUPFAM" id="SSF82784">
    <property type="entry name" value="OsmC-like"/>
    <property type="match status" value="1"/>
</dbReference>
<dbReference type="PATRIC" id="fig|1008153.3.peg.3471"/>
<comment type="caution">
    <text evidence="1">The sequence shown here is derived from an EMBL/GenBank/DDBJ whole genome shotgun (WGS) entry which is preliminary data.</text>
</comment>